<protein>
    <submittedName>
        <fullName evidence="2">VOC family protein</fullName>
    </submittedName>
</protein>
<dbReference type="InterPro" id="IPR029068">
    <property type="entry name" value="Glyas_Bleomycin-R_OHBP_Dase"/>
</dbReference>
<feature type="domain" description="Glyoxalase-like" evidence="1">
    <location>
        <begin position="4"/>
        <end position="172"/>
    </location>
</feature>
<dbReference type="Pfam" id="PF13468">
    <property type="entry name" value="Glyoxalase_3"/>
    <property type="match status" value="1"/>
</dbReference>
<accession>A0ABT2WZF0</accession>
<dbReference type="Gene3D" id="3.10.180.10">
    <property type="entry name" value="2,3-Dihydroxybiphenyl 1,2-Dioxygenase, domain 1"/>
    <property type="match status" value="1"/>
</dbReference>
<evidence type="ECO:0000259" key="1">
    <source>
        <dbReference type="Pfam" id="PF13468"/>
    </source>
</evidence>
<proteinExistence type="predicted"/>
<dbReference type="EMBL" id="JAOVQO010000002">
    <property type="protein sequence ID" value="MCU9847056.1"/>
    <property type="molecule type" value="Genomic_DNA"/>
</dbReference>
<comment type="caution">
    <text evidence="2">The sequence shown here is derived from an EMBL/GenBank/DDBJ whole genome shotgun (WGS) entry which is preliminary data.</text>
</comment>
<dbReference type="RefSeq" id="WP_263333217.1">
    <property type="nucleotide sequence ID" value="NZ_JAOVQO010000002.1"/>
</dbReference>
<gene>
    <name evidence="2" type="ORF">OEZ60_03475</name>
</gene>
<dbReference type="Proteomes" id="UP001209535">
    <property type="component" value="Unassembled WGS sequence"/>
</dbReference>
<dbReference type="InterPro" id="IPR025870">
    <property type="entry name" value="Glyoxalase-like_dom"/>
</dbReference>
<reference evidence="2 3" key="1">
    <citation type="submission" date="2022-10" db="EMBL/GenBank/DDBJ databases">
        <title>Defluviimonas sp. nov., isolated from ocean surface sediments.</title>
        <authorList>
            <person name="He W."/>
            <person name="Wang L."/>
            <person name="Zhang D.-F."/>
        </authorList>
    </citation>
    <scope>NUCLEOTIDE SEQUENCE [LARGE SCALE GENOMIC DNA]</scope>
    <source>
        <strain evidence="2 3">WL0024</strain>
    </source>
</reference>
<keyword evidence="3" id="KW-1185">Reference proteome</keyword>
<evidence type="ECO:0000313" key="2">
    <source>
        <dbReference type="EMBL" id="MCU9847056.1"/>
    </source>
</evidence>
<sequence>MAELDHLAVAAATLEEGVAAVEAALGVALVRGGQHAAMATHNRLLGLGPREYLEVIATDPGAEPPGRPRWFGLDRFAGPPRLTHWIARVEDLDAALAAAPDGAGRATDLSRAAFRWRFGVPDDGRHPFDDCFPALIEWQGDRHPATALPESGCRLLRLEIAHPDPTALTAALPVRDPRVVIVAGHPALRVTISTPHGERTLA</sequence>
<name>A0ABT2WZF0_9RHOB</name>
<evidence type="ECO:0000313" key="3">
    <source>
        <dbReference type="Proteomes" id="UP001209535"/>
    </source>
</evidence>
<organism evidence="2 3">
    <name type="scientific">Albidovulum salinarum</name>
    <dbReference type="NCBI Taxonomy" id="2984153"/>
    <lineage>
        <taxon>Bacteria</taxon>
        <taxon>Pseudomonadati</taxon>
        <taxon>Pseudomonadota</taxon>
        <taxon>Alphaproteobacteria</taxon>
        <taxon>Rhodobacterales</taxon>
        <taxon>Paracoccaceae</taxon>
        <taxon>Albidovulum</taxon>
    </lineage>
</organism>